<keyword evidence="2" id="KW-1185">Reference proteome</keyword>
<accession>A0A4Y1LV65</accession>
<protein>
    <submittedName>
        <fullName evidence="1">Uncharacterized protein</fullName>
    </submittedName>
</protein>
<proteinExistence type="predicted"/>
<organism evidence="1 2">
    <name type="scientific">Pseudomonas phage vB_PaeM_PA5oct</name>
    <dbReference type="NCBI Taxonomy" id="2163605"/>
    <lineage>
        <taxon>Viruses</taxon>
        <taxon>Duplodnaviria</taxon>
        <taxon>Heunggongvirae</taxon>
        <taxon>Uroviricota</taxon>
        <taxon>Caudoviricetes</taxon>
        <taxon>Arenbergviridae</taxon>
        <taxon>Wroclawvirus</taxon>
        <taxon>Wroclawvirus PA5oct</taxon>
    </lineage>
</organism>
<dbReference type="EMBL" id="MK797984">
    <property type="protein sequence ID" value="QCG76251.1"/>
    <property type="molecule type" value="Genomic_DNA"/>
</dbReference>
<evidence type="ECO:0000313" key="2">
    <source>
        <dbReference type="Proteomes" id="UP000316733"/>
    </source>
</evidence>
<gene>
    <name evidence="1" type="ORF">EST35_0371</name>
</gene>
<dbReference type="Proteomes" id="UP000316733">
    <property type="component" value="Segment"/>
</dbReference>
<reference evidence="2" key="1">
    <citation type="journal article" date="2020" name="bioRxiv">
        <title>Integrative omics analysis of Pseudomonas aeruginosa virus PA5oct highlights the molecular complexity of jumbo phages.</title>
        <authorList>
            <person name="Lood C."/>
            <person name="Danis-Wlodarczyk K."/>
            <person name="Blasdel B.G."/>
            <person name="Jang H.B."/>
            <person name="Vandenheuvel D."/>
            <person name="Briers Y."/>
            <person name="Noben J.-P."/>
            <person name="van Noort V."/>
            <person name="Drulis-Kawa Z."/>
            <person name="Lavigne R."/>
        </authorList>
    </citation>
    <scope>NUCLEOTIDE SEQUENCE [LARGE SCALE GENOMIC DNA]</scope>
</reference>
<evidence type="ECO:0000313" key="1">
    <source>
        <dbReference type="EMBL" id="QCG76251.1"/>
    </source>
</evidence>
<sequence length="119" mass="13591">MAKSYEEAWALAEFPEHSKVVDGQVGGVTEYVLQEIDSYCIVDKDGNKVWLNIQGNMHRLLGPATHINGKKKNAWAVDGDIIRTWDEYEKAVGDRVPKEHIMMLKLQHGDDQFEFDTDD</sequence>
<name>A0A4Y1LV65_9CAUD</name>